<dbReference type="GO" id="GO:0005886">
    <property type="term" value="C:plasma membrane"/>
    <property type="evidence" value="ECO:0007669"/>
    <property type="project" value="UniProtKB-SubCell"/>
</dbReference>
<dbReference type="AlphaFoldDB" id="A0A7Y3STG9"/>
<evidence type="ECO:0000313" key="9">
    <source>
        <dbReference type="EMBL" id="NNU74785.1"/>
    </source>
</evidence>
<evidence type="ECO:0000313" key="10">
    <source>
        <dbReference type="Proteomes" id="UP000531659"/>
    </source>
</evidence>
<dbReference type="Gene3D" id="1.10.3730.20">
    <property type="match status" value="1"/>
</dbReference>
<evidence type="ECO:0000256" key="8">
    <source>
        <dbReference type="SAM" id="Phobius"/>
    </source>
</evidence>
<evidence type="ECO:0000256" key="2">
    <source>
        <dbReference type="ARBA" id="ARBA00022448"/>
    </source>
</evidence>
<keyword evidence="6 8" id="KW-0472">Membrane</keyword>
<dbReference type="PANTHER" id="PTHR30561">
    <property type="entry name" value="SMR FAMILY PROTON-DEPENDENT DRUG EFFLUX TRANSPORTER SUGE"/>
    <property type="match status" value="1"/>
</dbReference>
<dbReference type="InterPro" id="IPR037185">
    <property type="entry name" value="EmrE-like"/>
</dbReference>
<protein>
    <submittedName>
        <fullName evidence="9">Multidrug efflux SMR transporter</fullName>
    </submittedName>
</protein>
<evidence type="ECO:0000256" key="7">
    <source>
        <dbReference type="RuleBase" id="RU003942"/>
    </source>
</evidence>
<dbReference type="InterPro" id="IPR000390">
    <property type="entry name" value="Small_drug/metabolite_transptr"/>
</dbReference>
<comment type="caution">
    <text evidence="9">The sequence shown here is derived from an EMBL/GenBank/DDBJ whole genome shotgun (WGS) entry which is preliminary data.</text>
</comment>
<dbReference type="Proteomes" id="UP000531659">
    <property type="component" value="Unassembled WGS sequence"/>
</dbReference>
<evidence type="ECO:0000256" key="1">
    <source>
        <dbReference type="ARBA" id="ARBA00004651"/>
    </source>
</evidence>
<comment type="subcellular location">
    <subcellularLocation>
        <location evidence="1 7">Cell membrane</location>
        <topology evidence="1 7">Multi-pass membrane protein</topology>
    </subcellularLocation>
</comment>
<accession>A0A7Y3STG9</accession>
<dbReference type="Pfam" id="PF00893">
    <property type="entry name" value="Multi_Drug_Res"/>
    <property type="match status" value="1"/>
</dbReference>
<dbReference type="RefSeq" id="WP_171295642.1">
    <property type="nucleotide sequence ID" value="NZ_CP087098.1"/>
</dbReference>
<dbReference type="EMBL" id="JABEYB010000002">
    <property type="protein sequence ID" value="NNU74785.1"/>
    <property type="molecule type" value="Genomic_DNA"/>
</dbReference>
<dbReference type="PANTHER" id="PTHR30561:SF0">
    <property type="entry name" value="GUANIDINIUM EXPORTER"/>
    <property type="match status" value="1"/>
</dbReference>
<keyword evidence="2" id="KW-0813">Transport</keyword>
<dbReference type="GO" id="GO:0022857">
    <property type="term" value="F:transmembrane transporter activity"/>
    <property type="evidence" value="ECO:0007669"/>
    <property type="project" value="InterPro"/>
</dbReference>
<keyword evidence="3" id="KW-1003">Cell membrane</keyword>
<dbReference type="SUPFAM" id="SSF103481">
    <property type="entry name" value="Multidrug resistance efflux transporter EmrE"/>
    <property type="match status" value="1"/>
</dbReference>
<organism evidence="9 10">
    <name type="scientific">Clostridium estertheticum</name>
    <dbReference type="NCBI Taxonomy" id="238834"/>
    <lineage>
        <taxon>Bacteria</taxon>
        <taxon>Bacillati</taxon>
        <taxon>Bacillota</taxon>
        <taxon>Clostridia</taxon>
        <taxon>Eubacteriales</taxon>
        <taxon>Clostridiaceae</taxon>
        <taxon>Clostridium</taxon>
    </lineage>
</organism>
<dbReference type="FunFam" id="1.10.3730.20:FF:000001">
    <property type="entry name" value="Quaternary ammonium compound resistance transporter SugE"/>
    <property type="match status" value="1"/>
</dbReference>
<evidence type="ECO:0000256" key="5">
    <source>
        <dbReference type="ARBA" id="ARBA00022989"/>
    </source>
</evidence>
<keyword evidence="5 8" id="KW-1133">Transmembrane helix</keyword>
<feature type="transmembrane region" description="Helical" evidence="8">
    <location>
        <begin position="84"/>
        <end position="103"/>
    </location>
</feature>
<evidence type="ECO:0000256" key="3">
    <source>
        <dbReference type="ARBA" id="ARBA00022475"/>
    </source>
</evidence>
<name>A0A7Y3STG9_9CLOT</name>
<evidence type="ECO:0000256" key="6">
    <source>
        <dbReference type="ARBA" id="ARBA00023136"/>
    </source>
</evidence>
<keyword evidence="4 7" id="KW-0812">Transmembrane</keyword>
<dbReference type="InterPro" id="IPR045324">
    <property type="entry name" value="Small_multidrug_res"/>
</dbReference>
<feature type="transmembrane region" description="Helical" evidence="8">
    <location>
        <begin position="27"/>
        <end position="46"/>
    </location>
</feature>
<reference evidence="9 10" key="1">
    <citation type="submission" date="2020-05" db="EMBL/GenBank/DDBJ databases">
        <title>Complete genome of Clostridium estertheticum subspecies estertheticum, isolated from Vacuum packed lamb meat from New Zealand imported to Switzerland.</title>
        <authorList>
            <person name="Wambui J."/>
            <person name="Stevens M.J.A."/>
            <person name="Stephan R."/>
        </authorList>
    </citation>
    <scope>NUCLEOTIDE SEQUENCE [LARGE SCALE GENOMIC DNA]</scope>
    <source>
        <strain evidence="9 10">CEST001</strain>
    </source>
</reference>
<proteinExistence type="inferred from homology"/>
<gene>
    <name evidence="9" type="ORF">HLQ16_02415</name>
</gene>
<feature type="transmembrane region" description="Helical" evidence="8">
    <location>
        <begin position="58"/>
        <end position="78"/>
    </location>
</feature>
<sequence length="106" mass="11638">MEWFYLVVAGIFEVAWAIELKYSIGFTKILPSLLTIIGMITSFYFLSLSLKSLPLGTAYAVWTGIGTVGTVVLGVILFKEPIDIMRVICVVLIVIGIIGLKLITIK</sequence>
<evidence type="ECO:0000256" key="4">
    <source>
        <dbReference type="ARBA" id="ARBA00022692"/>
    </source>
</evidence>
<comment type="similarity">
    <text evidence="7">Belongs to the drug/metabolite transporter (DMT) superfamily. Small multidrug resistance (SMR) (TC 2.A.7.1) family.</text>
</comment>